<gene>
    <name evidence="5" type="ORF">CBYS24578_00014865</name>
</gene>
<dbReference type="FunFam" id="3.40.640.10:FF:000004">
    <property type="entry name" value="Acetylornithine aminotransferase"/>
    <property type="match status" value="1"/>
</dbReference>
<dbReference type="CDD" id="cd00610">
    <property type="entry name" value="OAT_like"/>
    <property type="match status" value="1"/>
</dbReference>
<reference evidence="5" key="1">
    <citation type="submission" date="2021-10" db="EMBL/GenBank/DDBJ databases">
        <authorList>
            <person name="Piombo E."/>
        </authorList>
    </citation>
    <scope>NUCLEOTIDE SEQUENCE</scope>
</reference>
<name>A0A9N9UL09_9HYPO</name>
<dbReference type="Gene3D" id="3.40.640.10">
    <property type="entry name" value="Type I PLP-dependent aspartate aminotransferase-like (Major domain)"/>
    <property type="match status" value="1"/>
</dbReference>
<dbReference type="PANTHER" id="PTHR43094">
    <property type="entry name" value="AMINOTRANSFERASE"/>
    <property type="match status" value="1"/>
</dbReference>
<evidence type="ECO:0008006" key="7">
    <source>
        <dbReference type="Google" id="ProtNLM"/>
    </source>
</evidence>
<dbReference type="Pfam" id="PF00202">
    <property type="entry name" value="Aminotran_3"/>
    <property type="match status" value="1"/>
</dbReference>
<comment type="cofactor">
    <cofactor evidence="1">
        <name>pyridoxal 5'-phosphate</name>
        <dbReference type="ChEBI" id="CHEBI:597326"/>
    </cofactor>
</comment>
<evidence type="ECO:0000256" key="1">
    <source>
        <dbReference type="ARBA" id="ARBA00001933"/>
    </source>
</evidence>
<sequence>MIARKVALGPFRATSGTKISHSISLSPTFMMPHQQRTFASIAATARSTAEQDSAVLHRSLKTSPMMVVSARERHLTFSDGHEILDSTCGAAVACIGSHNDRVKKAMIEQIDKFSYCNSMFFGHPIGEQLCAELIRGTEGAMAKAYIMCSGSEAMDSAMKMARQYFTEISPQENKRINFIAREGSYHGTTIGGLSMSGHVARRSLFLDMLLPNVHRVSACNAYRGMKKGQTTEEYVAQLADELDRKFQEVGPETVCAFVAEPVVGAALGCVPSVEGYFKAMKGVCDKYGALLILDEVMSGMGRTGTLHAWQQEGIVPDIQTLAKGLGGGYAPVAGMLINHRVADALKNGTGAFSHGHTYQGHPVSCAAALEVQRIIREDDLLTNVKERGKLLSSLLHKYLDSHPYVGNIRGRGLFWGIEFVADKQTKDPFPPSFGVANLVHTIGLKDQGISLYPGTGTQDGVKGDHVLVAPAYTSTVEEIEEISLKTKLAIDQTFEQLQEAHGRLG</sequence>
<dbReference type="InterPro" id="IPR015421">
    <property type="entry name" value="PyrdxlP-dep_Trfase_major"/>
</dbReference>
<comment type="caution">
    <text evidence="5">The sequence shown here is derived from an EMBL/GenBank/DDBJ whole genome shotgun (WGS) entry which is preliminary data.</text>
</comment>
<keyword evidence="6" id="KW-1185">Reference proteome</keyword>
<proteinExistence type="inferred from homology"/>
<protein>
    <recommendedName>
        <fullName evidence="7">Aminotransferase</fullName>
    </recommendedName>
</protein>
<dbReference type="EMBL" id="CABFNO020001465">
    <property type="protein sequence ID" value="CAG9989338.1"/>
    <property type="molecule type" value="Genomic_DNA"/>
</dbReference>
<dbReference type="OrthoDB" id="5419315at2759"/>
<organism evidence="5 6">
    <name type="scientific">Clonostachys byssicola</name>
    <dbReference type="NCBI Taxonomy" id="160290"/>
    <lineage>
        <taxon>Eukaryota</taxon>
        <taxon>Fungi</taxon>
        <taxon>Dikarya</taxon>
        <taxon>Ascomycota</taxon>
        <taxon>Pezizomycotina</taxon>
        <taxon>Sordariomycetes</taxon>
        <taxon>Hypocreomycetidae</taxon>
        <taxon>Hypocreales</taxon>
        <taxon>Bionectriaceae</taxon>
        <taxon>Clonostachys</taxon>
    </lineage>
</organism>
<comment type="similarity">
    <text evidence="2 4">Belongs to the class-III pyridoxal-phosphate-dependent aminotransferase family.</text>
</comment>
<keyword evidence="3 4" id="KW-0663">Pyridoxal phosphate</keyword>
<dbReference type="PANTHER" id="PTHR43094:SF1">
    <property type="entry name" value="AMINOTRANSFERASE CLASS-III"/>
    <property type="match status" value="1"/>
</dbReference>
<dbReference type="Gene3D" id="3.90.1150.10">
    <property type="entry name" value="Aspartate Aminotransferase, domain 1"/>
    <property type="match status" value="1"/>
</dbReference>
<dbReference type="InterPro" id="IPR005814">
    <property type="entry name" value="Aminotrans_3"/>
</dbReference>
<dbReference type="GO" id="GO:0030170">
    <property type="term" value="F:pyridoxal phosphate binding"/>
    <property type="evidence" value="ECO:0007669"/>
    <property type="project" value="InterPro"/>
</dbReference>
<dbReference type="AlphaFoldDB" id="A0A9N9UL09"/>
<dbReference type="InterPro" id="IPR015424">
    <property type="entry name" value="PyrdxlP-dep_Trfase"/>
</dbReference>
<dbReference type="SUPFAM" id="SSF53383">
    <property type="entry name" value="PLP-dependent transferases"/>
    <property type="match status" value="1"/>
</dbReference>
<dbReference type="NCBIfam" id="NF005685">
    <property type="entry name" value="PRK07483.1"/>
    <property type="match status" value="1"/>
</dbReference>
<evidence type="ECO:0000313" key="5">
    <source>
        <dbReference type="EMBL" id="CAG9989338.1"/>
    </source>
</evidence>
<accession>A0A9N9UL09</accession>
<evidence type="ECO:0000256" key="3">
    <source>
        <dbReference type="ARBA" id="ARBA00022898"/>
    </source>
</evidence>
<evidence type="ECO:0000256" key="4">
    <source>
        <dbReference type="RuleBase" id="RU003560"/>
    </source>
</evidence>
<evidence type="ECO:0000256" key="2">
    <source>
        <dbReference type="ARBA" id="ARBA00008954"/>
    </source>
</evidence>
<dbReference type="InterPro" id="IPR015422">
    <property type="entry name" value="PyrdxlP-dep_Trfase_small"/>
</dbReference>
<dbReference type="Proteomes" id="UP000754883">
    <property type="component" value="Unassembled WGS sequence"/>
</dbReference>
<evidence type="ECO:0000313" key="6">
    <source>
        <dbReference type="Proteomes" id="UP000754883"/>
    </source>
</evidence>
<dbReference type="GO" id="GO:0008483">
    <property type="term" value="F:transaminase activity"/>
    <property type="evidence" value="ECO:0007669"/>
    <property type="project" value="InterPro"/>
</dbReference>
<dbReference type="GO" id="GO:0005829">
    <property type="term" value="C:cytosol"/>
    <property type="evidence" value="ECO:0007669"/>
    <property type="project" value="TreeGrafter"/>
</dbReference>